<gene>
    <name evidence="1" type="ORF">GCM10011385_15550</name>
</gene>
<sequence length="176" mass="16473">MTIYSRSVPKIAGALGARVAIGFLLVAGSGAGAAYAQECGCSVSLASLPAGQVIGQLTAVSGSVNVLGPNGWVPASAGTPLSLGSQIETGAGGSASLSVGGCSVSLGAQAAANLVAANQSLCVAVNETAPTGAPGNEALAGASPNNPVVMGIAAGTGLTSAVISVATQKEDAPASP</sequence>
<reference evidence="1" key="1">
    <citation type="journal article" date="2014" name="Int. J. Syst. Evol. Microbiol.">
        <title>Complete genome sequence of Corynebacterium casei LMG S-19264T (=DSM 44701T), isolated from a smear-ripened cheese.</title>
        <authorList>
            <consortium name="US DOE Joint Genome Institute (JGI-PGF)"/>
            <person name="Walter F."/>
            <person name="Albersmeier A."/>
            <person name="Kalinowski J."/>
            <person name="Ruckert C."/>
        </authorList>
    </citation>
    <scope>NUCLEOTIDE SEQUENCE</scope>
    <source>
        <strain evidence="1">CGMCC 1.15320</strain>
    </source>
</reference>
<dbReference type="Proteomes" id="UP000636264">
    <property type="component" value="Unassembled WGS sequence"/>
</dbReference>
<organism evidence="1 2">
    <name type="scientific">Nitratireductor aestuarii</name>
    <dbReference type="NCBI Taxonomy" id="1735103"/>
    <lineage>
        <taxon>Bacteria</taxon>
        <taxon>Pseudomonadati</taxon>
        <taxon>Pseudomonadota</taxon>
        <taxon>Alphaproteobacteria</taxon>
        <taxon>Hyphomicrobiales</taxon>
        <taxon>Phyllobacteriaceae</taxon>
        <taxon>Nitratireductor</taxon>
    </lineage>
</organism>
<comment type="caution">
    <text evidence="1">The sequence shown here is derived from an EMBL/GenBank/DDBJ whole genome shotgun (WGS) entry which is preliminary data.</text>
</comment>
<evidence type="ECO:0000313" key="1">
    <source>
        <dbReference type="EMBL" id="GGA62670.1"/>
    </source>
</evidence>
<keyword evidence="2" id="KW-1185">Reference proteome</keyword>
<dbReference type="RefSeq" id="WP_188720426.1">
    <property type="nucleotide sequence ID" value="NZ_BMIF01000004.1"/>
</dbReference>
<dbReference type="EMBL" id="BMIF01000004">
    <property type="protein sequence ID" value="GGA62670.1"/>
    <property type="molecule type" value="Genomic_DNA"/>
</dbReference>
<proteinExistence type="predicted"/>
<protein>
    <submittedName>
        <fullName evidence="1">Uncharacterized protein</fullName>
    </submittedName>
</protein>
<reference evidence="1" key="2">
    <citation type="submission" date="2020-09" db="EMBL/GenBank/DDBJ databases">
        <authorList>
            <person name="Sun Q."/>
            <person name="Zhou Y."/>
        </authorList>
    </citation>
    <scope>NUCLEOTIDE SEQUENCE</scope>
    <source>
        <strain evidence="1">CGMCC 1.15320</strain>
    </source>
</reference>
<evidence type="ECO:0000313" key="2">
    <source>
        <dbReference type="Proteomes" id="UP000636264"/>
    </source>
</evidence>
<name>A0A916RMB9_9HYPH</name>
<accession>A0A916RMB9</accession>
<dbReference type="AlphaFoldDB" id="A0A916RMB9"/>